<dbReference type="AlphaFoldDB" id="C9L7V9"/>
<accession>C9L7V9</accession>
<feature type="region of interest" description="Disordered" evidence="1">
    <location>
        <begin position="200"/>
        <end position="227"/>
    </location>
</feature>
<proteinExistence type="predicted"/>
<protein>
    <recommendedName>
        <fullName evidence="5">PspA/IM30 family protein</fullName>
    </recommendedName>
</protein>
<gene>
    <name evidence="3" type="ORF">BLAHAN_05482</name>
</gene>
<evidence type="ECO:0000313" key="4">
    <source>
        <dbReference type="Proteomes" id="UP000003755"/>
    </source>
</evidence>
<keyword evidence="2" id="KW-0812">Transmembrane</keyword>
<comment type="caution">
    <text evidence="3">The sequence shown here is derived from an EMBL/GenBank/DDBJ whole genome shotgun (WGS) entry which is preliminary data.</text>
</comment>
<keyword evidence="2" id="KW-0472">Membrane</keyword>
<dbReference type="Proteomes" id="UP000003755">
    <property type="component" value="Unassembled WGS sequence"/>
</dbReference>
<sequence>MTFATVLLLLTVGIVGGILLFTKIGKRIRLRATGTINEKLSEDASTPEGAKAYFNAAIEKKEEDYSKASANYSQILGKLSAFEKDLRTLQKDEMKVNMDIDSCVSRGDDEGAKTYLKMQQEITDKMEVLKEGIKDLKENERLQKETVDKLYDDLAQLKAEKEKTVFTLETVEATKSLKADTTVSSNEEDKMLEKVRDGVRKAREESEGNRIAYENSASVQKKRLDKKMKDEEINKKLAELKAKKGMK</sequence>
<evidence type="ECO:0000256" key="2">
    <source>
        <dbReference type="SAM" id="Phobius"/>
    </source>
</evidence>
<evidence type="ECO:0000313" key="3">
    <source>
        <dbReference type="EMBL" id="EEX21854.1"/>
    </source>
</evidence>
<name>C9L7V9_BLAHA</name>
<evidence type="ECO:0000256" key="1">
    <source>
        <dbReference type="SAM" id="MobiDB-lite"/>
    </source>
</evidence>
<dbReference type="STRING" id="537007.BLAHAN_05482"/>
<dbReference type="KEGG" id="bhan:CGC63_09320"/>
<dbReference type="HOGENOM" id="CLU_1132954_0_0_9"/>
<organism evidence="3 4">
    <name type="scientific">Blautia hansenii DSM 20583</name>
    <dbReference type="NCBI Taxonomy" id="537007"/>
    <lineage>
        <taxon>Bacteria</taxon>
        <taxon>Bacillati</taxon>
        <taxon>Bacillota</taxon>
        <taxon>Clostridia</taxon>
        <taxon>Lachnospirales</taxon>
        <taxon>Lachnospiraceae</taxon>
        <taxon>Blautia</taxon>
    </lineage>
</organism>
<dbReference type="EMBL" id="ABYU02000016">
    <property type="protein sequence ID" value="EEX21854.1"/>
    <property type="molecule type" value="Genomic_DNA"/>
</dbReference>
<feature type="transmembrane region" description="Helical" evidence="2">
    <location>
        <begin position="6"/>
        <end position="22"/>
    </location>
</feature>
<reference evidence="3" key="1">
    <citation type="submission" date="2009-09" db="EMBL/GenBank/DDBJ databases">
        <authorList>
            <person name="Weinstock G."/>
            <person name="Sodergren E."/>
            <person name="Clifton S."/>
            <person name="Fulton L."/>
            <person name="Fulton B."/>
            <person name="Courtney L."/>
            <person name="Fronick C."/>
            <person name="Harrison M."/>
            <person name="Strong C."/>
            <person name="Farmer C."/>
            <person name="Delahaunty K."/>
            <person name="Markovic C."/>
            <person name="Hall O."/>
            <person name="Minx P."/>
            <person name="Tomlinson C."/>
            <person name="Mitreva M."/>
            <person name="Nelson J."/>
            <person name="Hou S."/>
            <person name="Wollam A."/>
            <person name="Pepin K.H."/>
            <person name="Johnson M."/>
            <person name="Bhonagiri V."/>
            <person name="Nash W.E."/>
            <person name="Warren W."/>
            <person name="Chinwalla A."/>
            <person name="Mardis E.R."/>
            <person name="Wilson R.K."/>
        </authorList>
    </citation>
    <scope>NUCLEOTIDE SEQUENCE [LARGE SCALE GENOMIC DNA]</scope>
    <source>
        <strain evidence="3">DSM 20583</strain>
    </source>
</reference>
<keyword evidence="4" id="KW-1185">Reference proteome</keyword>
<keyword evidence="2" id="KW-1133">Transmembrane helix</keyword>
<evidence type="ECO:0008006" key="5">
    <source>
        <dbReference type="Google" id="ProtNLM"/>
    </source>
</evidence>